<sequence>MSVTTQPDNGRLNLEQQRKRAKELLQRLRSGQADERLRSLDPQRPPRLADAQYLIARDLGFASWPKLKAHCDALAFALKHPGFVASDTPDTCHWRCGNDIQHSLQVAGFKGQLQMYADPLCMGPVPQLDGPSYRAVRANFISHAFNIAPEQARQRQDNEYAALARLSQRMPGVLWCEADAYDQLFLLRVLAQLEQVPENLSLIAIDQVPGVQRFIGIGQLAPEVLAWLWPQRRPVDAAMLILARDAWAAYRAPSPQAWAALAHARHAALPLLGPALLRQLQELPGINDGLSLTERLTLQILRDQGPMPMGKVFAVLMMEREPLPFLGDMMFNALLRPLIDGPRPLIDQADAQLAWPQRTISLTALGEQVLAGQAYGLDLIGCERWVGGVRLQPGEGHWALDEALQPVWRG</sequence>
<organism evidence="2">
    <name type="scientific">Pseudomonas urmiensis</name>
    <dbReference type="NCBI Taxonomy" id="2745493"/>
    <lineage>
        <taxon>Bacteria</taxon>
        <taxon>Pseudomonadati</taxon>
        <taxon>Pseudomonadota</taxon>
        <taxon>Gammaproteobacteria</taxon>
        <taxon>Pseudomonadales</taxon>
        <taxon>Pseudomonadaceae</taxon>
        <taxon>Pseudomonas</taxon>
    </lineage>
</organism>
<evidence type="ECO:0000313" key="3">
    <source>
        <dbReference type="EMBL" id="MBV4535864.1"/>
    </source>
</evidence>
<dbReference type="AlphaFoldDB" id="A0A923FWW6"/>
<reference evidence="2" key="1">
    <citation type="journal article" date="2020" name="Microorganisms">
        <title>Reliable Identification of Environmental Pseudomonas Isolates Using the rpoD Gene.</title>
        <authorList>
            <consortium name="The Broad Institute Genome Sequencing Platform"/>
            <person name="Girard L."/>
            <person name="Lood C."/>
            <person name="Rokni-Zadeh H."/>
            <person name="van Noort V."/>
            <person name="Lavigne R."/>
            <person name="De Mot R."/>
        </authorList>
    </citation>
    <scope>NUCLEOTIDE SEQUENCE</scope>
    <source>
        <strain evidence="2">SWRI10</strain>
    </source>
</reference>
<dbReference type="Pfam" id="PF08874">
    <property type="entry name" value="DUF1835"/>
    <property type="match status" value="1"/>
</dbReference>
<gene>
    <name evidence="3" type="ORF">HU737_007745</name>
    <name evidence="2" type="ORF">HU737_04310</name>
</gene>
<protein>
    <submittedName>
        <fullName evidence="2">DUF1835 domain-containing protein</fullName>
    </submittedName>
</protein>
<evidence type="ECO:0000259" key="1">
    <source>
        <dbReference type="Pfam" id="PF08874"/>
    </source>
</evidence>
<name>A0A923FWW6_9PSED</name>
<comment type="caution">
    <text evidence="2">The sequence shown here is derived from an EMBL/GenBank/DDBJ whole genome shotgun (WGS) entry which is preliminary data.</text>
</comment>
<dbReference type="InterPro" id="IPR014973">
    <property type="entry name" value="DUF1835"/>
</dbReference>
<dbReference type="Proteomes" id="UP000599879">
    <property type="component" value="Unassembled WGS sequence"/>
</dbReference>
<reference evidence="2" key="2">
    <citation type="submission" date="2020-07" db="EMBL/GenBank/DDBJ databases">
        <authorList>
            <person name="Lood C."/>
            <person name="Girard L."/>
        </authorList>
    </citation>
    <scope>NUCLEOTIDE SEQUENCE</scope>
    <source>
        <strain evidence="2">SWRI10</strain>
    </source>
</reference>
<feature type="domain" description="DUF1835" evidence="1">
    <location>
        <begin position="93"/>
        <end position="204"/>
    </location>
</feature>
<accession>A0A923FWW6</accession>
<evidence type="ECO:0000313" key="2">
    <source>
        <dbReference type="EMBL" id="MBC3439895.1"/>
    </source>
</evidence>
<dbReference type="RefSeq" id="WP_186553467.1">
    <property type="nucleotide sequence ID" value="NZ_JABWRE020000001.1"/>
</dbReference>
<reference evidence="3" key="3">
    <citation type="submission" date="2021-06" db="EMBL/GenBank/DDBJ databases">
        <title>Updating the genus Pseudomonas: Description of 43 new species and partition of the Pseudomonas putida group.</title>
        <authorList>
            <person name="Girard L."/>
            <person name="Lood C."/>
            <person name="Vandamme P."/>
            <person name="Rokni-Zadeh H."/>
            <person name="Van Noort V."/>
            <person name="Hofte M."/>
            <person name="Lavigne R."/>
            <person name="De Mot R."/>
        </authorList>
    </citation>
    <scope>NUCLEOTIDE SEQUENCE</scope>
    <source>
        <strain evidence="3">SWRI10</strain>
    </source>
</reference>
<dbReference type="EMBL" id="JABWRE010000002">
    <property type="protein sequence ID" value="MBC3439895.1"/>
    <property type="molecule type" value="Genomic_DNA"/>
</dbReference>
<proteinExistence type="predicted"/>
<dbReference type="EMBL" id="JABWRE020000001">
    <property type="protein sequence ID" value="MBV4535864.1"/>
    <property type="molecule type" value="Genomic_DNA"/>
</dbReference>